<evidence type="ECO:0008006" key="4">
    <source>
        <dbReference type="Google" id="ProtNLM"/>
    </source>
</evidence>
<dbReference type="RefSeq" id="WP_235314225.1">
    <property type="nucleotide sequence ID" value="NZ_JAKGAS010000014.1"/>
</dbReference>
<evidence type="ECO:0000313" key="2">
    <source>
        <dbReference type="EMBL" id="MCF2950124.1"/>
    </source>
</evidence>
<proteinExistence type="predicted"/>
<organism evidence="2 3">
    <name type="scientific">Paraglaciecola algarum</name>
    <dbReference type="NCBI Taxonomy" id="3050085"/>
    <lineage>
        <taxon>Bacteria</taxon>
        <taxon>Pseudomonadati</taxon>
        <taxon>Pseudomonadota</taxon>
        <taxon>Gammaproteobacteria</taxon>
        <taxon>Alteromonadales</taxon>
        <taxon>Alteromonadaceae</taxon>
        <taxon>Paraglaciecola</taxon>
    </lineage>
</organism>
<keyword evidence="1" id="KW-0472">Membrane</keyword>
<dbReference type="PANTHER" id="PTHR33876">
    <property type="entry name" value="UNNAMED PRODUCT"/>
    <property type="match status" value="1"/>
</dbReference>
<feature type="transmembrane region" description="Helical" evidence="1">
    <location>
        <begin position="154"/>
        <end position="175"/>
    </location>
</feature>
<gene>
    <name evidence="2" type="ORF">L0668_18560</name>
</gene>
<protein>
    <recommendedName>
        <fullName evidence="4">Urease accessory protein</fullName>
    </recommendedName>
</protein>
<evidence type="ECO:0000313" key="3">
    <source>
        <dbReference type="Proteomes" id="UP001521137"/>
    </source>
</evidence>
<dbReference type="PANTHER" id="PTHR33876:SF4">
    <property type="entry name" value="CHLOROPLAST PROTEIN FOR GROWTH AND FERTILITY 2"/>
    <property type="match status" value="1"/>
</dbReference>
<feature type="transmembrane region" description="Helical" evidence="1">
    <location>
        <begin position="75"/>
        <end position="98"/>
    </location>
</feature>
<name>A0ABS9DED0_9ALTE</name>
<sequence length="208" mass="23076">MEDNILNVVALGMMFGVIHAFDVDHIMAMATFSDQQSKRKHILTYAFKWGLGHGGILLCLGLLLAFIGYKLPSWFTYYAEMLVGVLLIYLGAKLLLLLHKKDIFSFKQPPNKQLKPNTHDHAPLFIGMLHGVAGSAPLLALLPNMLETQFLLHISIFSLGCLFGMFCFGLVFGSYQVHIKHVGANLANRLTQLLGLSSIGLGTFWVLM</sequence>
<feature type="transmembrane region" description="Helical" evidence="1">
    <location>
        <begin position="6"/>
        <end position="28"/>
    </location>
</feature>
<feature type="transmembrane region" description="Helical" evidence="1">
    <location>
        <begin position="49"/>
        <end position="69"/>
    </location>
</feature>
<keyword evidence="1" id="KW-0812">Transmembrane</keyword>
<accession>A0ABS9DED0</accession>
<dbReference type="Proteomes" id="UP001521137">
    <property type="component" value="Unassembled WGS sequence"/>
</dbReference>
<reference evidence="2 3" key="1">
    <citation type="submission" date="2022-01" db="EMBL/GenBank/DDBJ databases">
        <title>Paraglaciecola sp. G1-23.</title>
        <authorList>
            <person name="Jin M.S."/>
            <person name="Han D.M."/>
            <person name="Kim H.M."/>
            <person name="Jeon C.O."/>
        </authorList>
    </citation>
    <scope>NUCLEOTIDE SEQUENCE [LARGE SCALE GENOMIC DNA]</scope>
    <source>
        <strain evidence="2 3">G1-23</strain>
    </source>
</reference>
<comment type="caution">
    <text evidence="2">The sequence shown here is derived from an EMBL/GenBank/DDBJ whole genome shotgun (WGS) entry which is preliminary data.</text>
</comment>
<dbReference type="EMBL" id="JAKGAS010000014">
    <property type="protein sequence ID" value="MCF2950124.1"/>
    <property type="molecule type" value="Genomic_DNA"/>
</dbReference>
<feature type="transmembrane region" description="Helical" evidence="1">
    <location>
        <begin position="187"/>
        <end position="207"/>
    </location>
</feature>
<keyword evidence="3" id="KW-1185">Reference proteome</keyword>
<feature type="transmembrane region" description="Helical" evidence="1">
    <location>
        <begin position="122"/>
        <end position="142"/>
    </location>
</feature>
<dbReference type="InterPro" id="IPR052776">
    <property type="entry name" value="Chloro_ReproSupport/MetalTrans"/>
</dbReference>
<keyword evidence="1" id="KW-1133">Transmembrane helix</keyword>
<evidence type="ECO:0000256" key="1">
    <source>
        <dbReference type="SAM" id="Phobius"/>
    </source>
</evidence>